<keyword evidence="2" id="KW-0812">Transmembrane</keyword>
<dbReference type="OrthoDB" id="239735at2"/>
<feature type="transmembrane region" description="Helical" evidence="2">
    <location>
        <begin position="31"/>
        <end position="53"/>
    </location>
</feature>
<feature type="transmembrane region" description="Helical" evidence="2">
    <location>
        <begin position="6"/>
        <end position="24"/>
    </location>
</feature>
<keyword evidence="4" id="KW-1185">Reference proteome</keyword>
<evidence type="ECO:0000256" key="1">
    <source>
        <dbReference type="SAM" id="Coils"/>
    </source>
</evidence>
<protein>
    <submittedName>
        <fullName evidence="3">Uncharacterized protein</fullName>
    </submittedName>
</protein>
<dbReference type="EMBL" id="CP001848">
    <property type="protein sequence ID" value="ADB19368.1"/>
    <property type="molecule type" value="Genomic_DNA"/>
</dbReference>
<feature type="coiled-coil region" evidence="1">
    <location>
        <begin position="434"/>
        <end position="468"/>
    </location>
</feature>
<keyword evidence="2" id="KW-0472">Membrane</keyword>
<evidence type="ECO:0000256" key="2">
    <source>
        <dbReference type="SAM" id="Phobius"/>
    </source>
</evidence>
<keyword evidence="1" id="KW-0175">Coiled coil</keyword>
<evidence type="ECO:0000313" key="4">
    <source>
        <dbReference type="Proteomes" id="UP000001887"/>
    </source>
</evidence>
<dbReference type="Proteomes" id="UP000001887">
    <property type="component" value="Chromosome"/>
</dbReference>
<evidence type="ECO:0000313" key="3">
    <source>
        <dbReference type="EMBL" id="ADB19368.1"/>
    </source>
</evidence>
<name>D2R837_PIRSD</name>
<dbReference type="HOGENOM" id="CLU_531946_0_0_0"/>
<organism evidence="3 4">
    <name type="scientific">Pirellula staleyi (strain ATCC 27377 / DSM 6068 / ICPB 4128)</name>
    <name type="common">Pirella staleyi</name>
    <dbReference type="NCBI Taxonomy" id="530564"/>
    <lineage>
        <taxon>Bacteria</taxon>
        <taxon>Pseudomonadati</taxon>
        <taxon>Planctomycetota</taxon>
        <taxon>Planctomycetia</taxon>
        <taxon>Pirellulales</taxon>
        <taxon>Pirellulaceae</taxon>
        <taxon>Pirellula</taxon>
    </lineage>
</organism>
<dbReference type="eggNOG" id="COG2433">
    <property type="taxonomic scope" value="Bacteria"/>
</dbReference>
<sequence length="477" mass="51974">MDNAIVFQGLGVILALFFIFLTYMNTKTWRWLHVTASFFVFGAAVAFVVYASLTLKTRNAWLEFHDKTAAALDAELEKQELLAHGDPADILGKTPSVNSAREELARVLLDRGRVWRECTPTINADGTATISTTPPAAGIDPAAPAAAAAPKKHNIEAKTVLHVFKEGPSADGLYKVPMAYLGEFVVTGVGPDSVTVQPAISLLPEMIADIQRVDGTWVLYESAPPDGHDAFEGLDAAQITAMIPKPASVSQADYDKLIASYVKDGQRADDSDSPDEVWMKVKFVRTHTMVVDAPTASGALSGSPYDTEGMAIVPHLRAGKEVEFEPGSEGVFDTATAQQLIDDGIAEKIEPIYQRRLNDYEGGFELAARKAKMLADTIANMQRDIDTIAAATAKADEQIAQLDSVKTKLTADLAKVAYERDELGKYQVSLTTQLNKTRADLSRLYLSNKELNRQLVEINNSLQQEVDRRTKEATASR</sequence>
<proteinExistence type="predicted"/>
<accession>D2R837</accession>
<dbReference type="KEGG" id="psl:Psta_4727"/>
<reference evidence="3 4" key="1">
    <citation type="journal article" date="2009" name="Stand. Genomic Sci.">
        <title>Complete genome sequence of Pirellula staleyi type strain (ATCC 27377).</title>
        <authorList>
            <person name="Clum A."/>
            <person name="Tindall B.J."/>
            <person name="Sikorski J."/>
            <person name="Ivanova N."/>
            <person name="Mavrommatis K."/>
            <person name="Lucas S."/>
            <person name="Glavina del Rio T."/>
            <person name="Nolan M."/>
            <person name="Chen F."/>
            <person name="Tice H."/>
            <person name="Pitluck S."/>
            <person name="Cheng J.F."/>
            <person name="Chertkov O."/>
            <person name="Brettin T."/>
            <person name="Han C."/>
            <person name="Detter J.C."/>
            <person name="Kuske C."/>
            <person name="Bruce D."/>
            <person name="Goodwin L."/>
            <person name="Ovchinikova G."/>
            <person name="Pati A."/>
            <person name="Mikhailova N."/>
            <person name="Chen A."/>
            <person name="Palaniappan K."/>
            <person name="Land M."/>
            <person name="Hauser L."/>
            <person name="Chang Y.J."/>
            <person name="Jeffries C.D."/>
            <person name="Chain P."/>
            <person name="Rohde M."/>
            <person name="Goker M."/>
            <person name="Bristow J."/>
            <person name="Eisen J.A."/>
            <person name="Markowitz V."/>
            <person name="Hugenholtz P."/>
            <person name="Kyrpides N.C."/>
            <person name="Klenk H.P."/>
            <person name="Lapidus A."/>
        </authorList>
    </citation>
    <scope>NUCLEOTIDE SEQUENCE [LARGE SCALE GENOMIC DNA]</scope>
    <source>
        <strain evidence="4">ATCC 27377 / DSM 6068 / ICPB 4128</strain>
    </source>
</reference>
<gene>
    <name evidence="3" type="ordered locus">Psta_4727</name>
</gene>
<keyword evidence="2" id="KW-1133">Transmembrane helix</keyword>
<dbReference type="AlphaFoldDB" id="D2R837"/>